<feature type="domain" description="SGNH hydrolase-type esterase" evidence="4">
    <location>
        <begin position="263"/>
        <end position="441"/>
    </location>
</feature>
<dbReference type="GO" id="GO:0006508">
    <property type="term" value="P:proteolysis"/>
    <property type="evidence" value="ECO:0007669"/>
    <property type="project" value="InterPro"/>
</dbReference>
<dbReference type="Pfam" id="PF13472">
    <property type="entry name" value="Lipase_GDSL_2"/>
    <property type="match status" value="1"/>
</dbReference>
<dbReference type="PANTHER" id="PTHR43695:SF1">
    <property type="entry name" value="RHAMNOGALACTURONAN ACETYLESTERASE"/>
    <property type="match status" value="1"/>
</dbReference>
<dbReference type="CDD" id="cd01821">
    <property type="entry name" value="Rhamnogalacturan_acetylesterase_like"/>
    <property type="match status" value="1"/>
</dbReference>
<dbReference type="Gene3D" id="3.40.50.1110">
    <property type="entry name" value="SGNH hydrolase"/>
    <property type="match status" value="1"/>
</dbReference>
<dbReference type="SUPFAM" id="SSF53474">
    <property type="entry name" value="alpha/beta-Hydrolases"/>
    <property type="match status" value="1"/>
</dbReference>
<keyword evidence="6" id="KW-1185">Reference proteome</keyword>
<dbReference type="PANTHER" id="PTHR43695">
    <property type="entry name" value="PUTATIVE (AFU_ORTHOLOGUE AFUA_2G17250)-RELATED"/>
    <property type="match status" value="1"/>
</dbReference>
<dbReference type="Pfam" id="PF00326">
    <property type="entry name" value="Peptidase_S9"/>
    <property type="match status" value="1"/>
</dbReference>
<reference evidence="5 6" key="1">
    <citation type="submission" date="2018-12" db="EMBL/GenBank/DDBJ databases">
        <authorList>
            <person name="Sun L."/>
            <person name="Chen Z."/>
        </authorList>
    </citation>
    <scope>NUCLEOTIDE SEQUENCE [LARGE SCALE GENOMIC DNA]</scope>
    <source>
        <strain evidence="5 6">DSM 15890</strain>
    </source>
</reference>
<evidence type="ECO:0000259" key="4">
    <source>
        <dbReference type="Pfam" id="PF13472"/>
    </source>
</evidence>
<gene>
    <name evidence="5" type="ORF">EJP82_13770</name>
</gene>
<dbReference type="OrthoDB" id="9807041at2"/>
<dbReference type="InterPro" id="IPR013830">
    <property type="entry name" value="SGNH_hydro"/>
</dbReference>
<dbReference type="AlphaFoldDB" id="A0A3S1EI77"/>
<comment type="similarity">
    <text evidence="1">Belongs to the 'GDSL' lipolytic enzyme family.</text>
</comment>
<sequence>MLEICPNNERIAQEVSPKGTSSLFLYPVATHEARPFILVLPGGGYHHLAYHEGEPVAKWLNSLGIHAGVLKYQVGDFDASSQLTDVEDALKWIRQAPKDWCVISQQVGLVGFSAGGHLAATVATKGNEKPDLLLLSYPVISFQDPYAHEGSRWHFLGEAPSADATHAFSAHEQVTSQTPPTLMWTTADDASVPVENSLLFASALSAKKIPFELHVFEAGRHGLGLADENPHCQQWVRLATNWLKKHHYVKEECKMTPTLFIAGDSTAAIKGAAEKPMSGWGEYFQAFFGSSVHVDNRAINGRSTKSFLAEGRLANIEQDFQAGDYLFIQFGHNDEKIEDPTRYTDPDQDYRHNLIRFIESARIRGGIPVLLTSVSRRRFTADGNLDPLAVGPYPAAMRQVAAETETPLIDIFEASQQLYHTLGEQESMKLFMHLPEKVHPNFPNGVADDTHFSDIGARQIAGLVAESINQSTASTLSTLKQLLKGVREHGAN</sequence>
<dbReference type="Proteomes" id="UP000279446">
    <property type="component" value="Unassembled WGS sequence"/>
</dbReference>
<evidence type="ECO:0000313" key="5">
    <source>
        <dbReference type="EMBL" id="RUT46181.1"/>
    </source>
</evidence>
<name>A0A3S1EI77_9BACL</name>
<dbReference type="Gene3D" id="3.40.50.1820">
    <property type="entry name" value="alpha/beta hydrolase"/>
    <property type="match status" value="1"/>
</dbReference>
<evidence type="ECO:0000256" key="2">
    <source>
        <dbReference type="ARBA" id="ARBA00022801"/>
    </source>
</evidence>
<protein>
    <submittedName>
        <fullName evidence="5">Esterase</fullName>
    </submittedName>
</protein>
<dbReference type="GO" id="GO:0008236">
    <property type="term" value="F:serine-type peptidase activity"/>
    <property type="evidence" value="ECO:0007669"/>
    <property type="project" value="InterPro"/>
</dbReference>
<dbReference type="RefSeq" id="WP_127192636.1">
    <property type="nucleotide sequence ID" value="NZ_RZNY01000010.1"/>
</dbReference>
<comment type="caution">
    <text evidence="5">The sequence shown here is derived from an EMBL/GenBank/DDBJ whole genome shotgun (WGS) entry which is preliminary data.</text>
</comment>
<accession>A0A3S1EI77</accession>
<organism evidence="5 6">
    <name type="scientific">Paenibacillus anaericanus</name>
    <dbReference type="NCBI Taxonomy" id="170367"/>
    <lineage>
        <taxon>Bacteria</taxon>
        <taxon>Bacillati</taxon>
        <taxon>Bacillota</taxon>
        <taxon>Bacilli</taxon>
        <taxon>Bacillales</taxon>
        <taxon>Paenibacillaceae</taxon>
        <taxon>Paenibacillus</taxon>
    </lineage>
</organism>
<evidence type="ECO:0000259" key="3">
    <source>
        <dbReference type="Pfam" id="PF00326"/>
    </source>
</evidence>
<dbReference type="EMBL" id="RZNY01000010">
    <property type="protein sequence ID" value="RUT46181.1"/>
    <property type="molecule type" value="Genomic_DNA"/>
</dbReference>
<dbReference type="InterPro" id="IPR036514">
    <property type="entry name" value="SGNH_hydro_sf"/>
</dbReference>
<proteinExistence type="inferred from homology"/>
<evidence type="ECO:0000313" key="6">
    <source>
        <dbReference type="Proteomes" id="UP000279446"/>
    </source>
</evidence>
<evidence type="ECO:0000256" key="1">
    <source>
        <dbReference type="ARBA" id="ARBA00008668"/>
    </source>
</evidence>
<dbReference type="InterPro" id="IPR001375">
    <property type="entry name" value="Peptidase_S9_cat"/>
</dbReference>
<dbReference type="SUPFAM" id="SSF52266">
    <property type="entry name" value="SGNH hydrolase"/>
    <property type="match status" value="1"/>
</dbReference>
<feature type="domain" description="Peptidase S9 prolyl oligopeptidase catalytic" evidence="3">
    <location>
        <begin position="84"/>
        <end position="246"/>
    </location>
</feature>
<keyword evidence="2" id="KW-0378">Hydrolase</keyword>
<dbReference type="InterPro" id="IPR037459">
    <property type="entry name" value="RhgT-like"/>
</dbReference>
<dbReference type="InterPro" id="IPR029058">
    <property type="entry name" value="AB_hydrolase_fold"/>
</dbReference>